<evidence type="ECO:0000313" key="1">
    <source>
        <dbReference type="EMBL" id="UUC44988.1"/>
    </source>
</evidence>
<organism evidence="1 2">
    <name type="scientific">Flavobacterium cerinum</name>
    <dbReference type="NCBI Taxonomy" id="2502784"/>
    <lineage>
        <taxon>Bacteria</taxon>
        <taxon>Pseudomonadati</taxon>
        <taxon>Bacteroidota</taxon>
        <taxon>Flavobacteriia</taxon>
        <taxon>Flavobacteriales</taxon>
        <taxon>Flavobacteriaceae</taxon>
        <taxon>Flavobacterium</taxon>
    </lineage>
</organism>
<dbReference type="Proteomes" id="UP001059844">
    <property type="component" value="Chromosome"/>
</dbReference>
<reference evidence="1" key="1">
    <citation type="submission" date="2022-07" db="EMBL/GenBank/DDBJ databases">
        <title>Isolation, identification, and degradation of a PFOSA degrading strain from sewage treatment plant.</title>
        <authorList>
            <person name="Zhang L."/>
            <person name="Huo Y."/>
        </authorList>
    </citation>
    <scope>NUCLEOTIDE SEQUENCE</scope>
    <source>
        <strain evidence="1">C1</strain>
    </source>
</reference>
<dbReference type="EMBL" id="CP101751">
    <property type="protein sequence ID" value="UUC44988.1"/>
    <property type="molecule type" value="Genomic_DNA"/>
</dbReference>
<gene>
    <name evidence="1" type="ORF">NOX80_15325</name>
</gene>
<keyword evidence="2" id="KW-1185">Reference proteome</keyword>
<dbReference type="RefSeq" id="WP_256550673.1">
    <property type="nucleotide sequence ID" value="NZ_CP101751.1"/>
</dbReference>
<name>A0ABY5ITB9_9FLAO</name>
<evidence type="ECO:0000313" key="2">
    <source>
        <dbReference type="Proteomes" id="UP001059844"/>
    </source>
</evidence>
<sequence length="260" mass="28503">MKLKHIPVLLGVIMISSCSSSSEEVISDNNPTNTDYLPLASHNYWTYTIDNMRDSLYIPNDTLIAGTTHKKCKAKDFPVGFFSNSLNKNGIRKSGDQILASGTFDFEAFSGLPIAINLNNFIIFKESATSGQTMGNATGTIQQELNTFPLTIQYKITTVAGATLPSYTSPNGDSYTNVKAVNTIINLQVTTIYFGIPFVILPTQDVIVSTQYFAKNIGVVHTNTNLHYQLSSGIPPEIPLPIPSSGNQTQQEYLDTYQIN</sequence>
<evidence type="ECO:0008006" key="3">
    <source>
        <dbReference type="Google" id="ProtNLM"/>
    </source>
</evidence>
<accession>A0ABY5ITB9</accession>
<dbReference type="PROSITE" id="PS51257">
    <property type="entry name" value="PROKAR_LIPOPROTEIN"/>
    <property type="match status" value="1"/>
</dbReference>
<proteinExistence type="predicted"/>
<protein>
    <recommendedName>
        <fullName evidence="3">Lipoprotein</fullName>
    </recommendedName>
</protein>